<name>A0A382YTK0_9ZZZZ</name>
<dbReference type="InterPro" id="IPR015797">
    <property type="entry name" value="NUDIX_hydrolase-like_dom_sf"/>
</dbReference>
<evidence type="ECO:0000259" key="7">
    <source>
        <dbReference type="PROSITE" id="PS51462"/>
    </source>
</evidence>
<evidence type="ECO:0000256" key="5">
    <source>
        <dbReference type="ARBA" id="ARBA00022842"/>
    </source>
</evidence>
<protein>
    <recommendedName>
        <fullName evidence="7">Nudix hydrolase domain-containing protein</fullName>
    </recommendedName>
</protein>
<dbReference type="SUPFAM" id="SSF55811">
    <property type="entry name" value="Nudix"/>
    <property type="match status" value="1"/>
</dbReference>
<dbReference type="PROSITE" id="PS51462">
    <property type="entry name" value="NUDIX"/>
    <property type="match status" value="1"/>
</dbReference>
<feature type="domain" description="Nudix hydrolase" evidence="7">
    <location>
        <begin position="24"/>
        <end position="159"/>
    </location>
</feature>
<dbReference type="CDD" id="cd03426">
    <property type="entry name" value="NUDIX_CoAse_Nudt7"/>
    <property type="match status" value="1"/>
</dbReference>
<keyword evidence="4" id="KW-0378">Hydrolase</keyword>
<dbReference type="EMBL" id="UINC01178414">
    <property type="protein sequence ID" value="SVD86554.1"/>
    <property type="molecule type" value="Genomic_DNA"/>
</dbReference>
<dbReference type="InterPro" id="IPR045121">
    <property type="entry name" value="CoAse"/>
</dbReference>
<accession>A0A382YTK0</accession>
<proteinExistence type="predicted"/>
<dbReference type="Gene3D" id="3.90.79.10">
    <property type="entry name" value="Nucleoside Triphosphate Pyrophosphohydrolase"/>
    <property type="match status" value="1"/>
</dbReference>
<dbReference type="GO" id="GO:0010945">
    <property type="term" value="F:coenzyme A diphosphatase activity"/>
    <property type="evidence" value="ECO:0007669"/>
    <property type="project" value="InterPro"/>
</dbReference>
<evidence type="ECO:0000256" key="2">
    <source>
        <dbReference type="ARBA" id="ARBA00001946"/>
    </source>
</evidence>
<evidence type="ECO:0000256" key="6">
    <source>
        <dbReference type="ARBA" id="ARBA00023211"/>
    </source>
</evidence>
<dbReference type="InterPro" id="IPR020084">
    <property type="entry name" value="NUDIX_hydrolase_CS"/>
</dbReference>
<comment type="cofactor">
    <cofactor evidence="1">
        <name>Mn(2+)</name>
        <dbReference type="ChEBI" id="CHEBI:29035"/>
    </cofactor>
</comment>
<dbReference type="PROSITE" id="PS00893">
    <property type="entry name" value="NUDIX_BOX"/>
    <property type="match status" value="1"/>
</dbReference>
<keyword evidence="3" id="KW-0479">Metal-binding</keyword>
<feature type="non-terminal residue" evidence="8">
    <location>
        <position position="1"/>
    </location>
</feature>
<comment type="cofactor">
    <cofactor evidence="2">
        <name>Mg(2+)</name>
        <dbReference type="ChEBI" id="CHEBI:18420"/>
    </cofactor>
</comment>
<evidence type="ECO:0000256" key="3">
    <source>
        <dbReference type="ARBA" id="ARBA00022723"/>
    </source>
</evidence>
<dbReference type="PANTHER" id="PTHR12992:SF11">
    <property type="entry name" value="MITOCHONDRIAL COENZYME A DIPHOSPHATASE NUDT8"/>
    <property type="match status" value="1"/>
</dbReference>
<evidence type="ECO:0000256" key="4">
    <source>
        <dbReference type="ARBA" id="ARBA00022801"/>
    </source>
</evidence>
<evidence type="ECO:0000256" key="1">
    <source>
        <dbReference type="ARBA" id="ARBA00001936"/>
    </source>
</evidence>
<gene>
    <name evidence="8" type="ORF">METZ01_LOCUS439408</name>
</gene>
<organism evidence="8">
    <name type="scientific">marine metagenome</name>
    <dbReference type="NCBI Taxonomy" id="408172"/>
    <lineage>
        <taxon>unclassified sequences</taxon>
        <taxon>metagenomes</taxon>
        <taxon>ecological metagenomes</taxon>
    </lineage>
</organism>
<keyword evidence="5" id="KW-0460">Magnesium</keyword>
<dbReference type="AlphaFoldDB" id="A0A382YTK0"/>
<sequence length="193" mass="21861">KKAHLLTKVQTQIPINFPTSIETAIPASVLILLFPNNGHIHFFLTQRTDEVEHHKGQISFPGGAWEDGEELHETAIREAEEEIGVDRNTVEIVGGLTPFFVPVTGFMINPFIGWCNKKPSTNIQTDEVHKLFIVSLSDLLDDKLFLSENWEIRGHEAIVPFYKFEGQKVWGVTAAILSEFKLILKEIKLNNML</sequence>
<dbReference type="InterPro" id="IPR000086">
    <property type="entry name" value="NUDIX_hydrolase_dom"/>
</dbReference>
<dbReference type="PANTHER" id="PTHR12992">
    <property type="entry name" value="NUDIX HYDROLASE"/>
    <property type="match status" value="1"/>
</dbReference>
<reference evidence="8" key="1">
    <citation type="submission" date="2018-05" db="EMBL/GenBank/DDBJ databases">
        <authorList>
            <person name="Lanie J.A."/>
            <person name="Ng W.-L."/>
            <person name="Kazmierczak K.M."/>
            <person name="Andrzejewski T.M."/>
            <person name="Davidsen T.M."/>
            <person name="Wayne K.J."/>
            <person name="Tettelin H."/>
            <person name="Glass J.I."/>
            <person name="Rusch D."/>
            <person name="Podicherti R."/>
            <person name="Tsui H.-C.T."/>
            <person name="Winkler M.E."/>
        </authorList>
    </citation>
    <scope>NUCLEOTIDE SEQUENCE</scope>
</reference>
<keyword evidence="6" id="KW-0464">Manganese</keyword>
<dbReference type="Pfam" id="PF00293">
    <property type="entry name" value="NUDIX"/>
    <property type="match status" value="1"/>
</dbReference>
<dbReference type="GO" id="GO:0046872">
    <property type="term" value="F:metal ion binding"/>
    <property type="evidence" value="ECO:0007669"/>
    <property type="project" value="UniProtKB-KW"/>
</dbReference>
<evidence type="ECO:0000313" key="8">
    <source>
        <dbReference type="EMBL" id="SVD86554.1"/>
    </source>
</evidence>